<accession>A0A1I5ZG60</accession>
<proteinExistence type="predicted"/>
<organism evidence="2 3">
    <name type="scientific">Halopseudomonas formosensis</name>
    <dbReference type="NCBI Taxonomy" id="1002526"/>
    <lineage>
        <taxon>Bacteria</taxon>
        <taxon>Pseudomonadati</taxon>
        <taxon>Pseudomonadota</taxon>
        <taxon>Gammaproteobacteria</taxon>
        <taxon>Pseudomonadales</taxon>
        <taxon>Pseudomonadaceae</taxon>
        <taxon>Halopseudomonas</taxon>
    </lineage>
</organism>
<feature type="region of interest" description="Disordered" evidence="1">
    <location>
        <begin position="37"/>
        <end position="73"/>
    </location>
</feature>
<dbReference type="AlphaFoldDB" id="A0A1I5ZG60"/>
<gene>
    <name evidence="2" type="ORF">SAMN05216578_1013</name>
</gene>
<dbReference type="STRING" id="1002526.SAMN05216578_1013"/>
<dbReference type="EMBL" id="FOYD01000001">
    <property type="protein sequence ID" value="SFQ55509.1"/>
    <property type="molecule type" value="Genomic_DNA"/>
</dbReference>
<dbReference type="RefSeq" id="WP_090535762.1">
    <property type="nucleotide sequence ID" value="NZ_FOYD01000001.1"/>
</dbReference>
<evidence type="ECO:0000313" key="2">
    <source>
        <dbReference type="EMBL" id="SFQ55509.1"/>
    </source>
</evidence>
<feature type="region of interest" description="Disordered" evidence="1">
    <location>
        <begin position="86"/>
        <end position="108"/>
    </location>
</feature>
<feature type="compositionally biased region" description="Low complexity" evidence="1">
    <location>
        <begin position="88"/>
        <end position="103"/>
    </location>
</feature>
<reference evidence="2 3" key="1">
    <citation type="submission" date="2016-10" db="EMBL/GenBank/DDBJ databases">
        <authorList>
            <person name="de Groot N.N."/>
        </authorList>
    </citation>
    <scope>NUCLEOTIDE SEQUENCE [LARGE SCALE GENOMIC DNA]</scope>
    <source>
        <strain evidence="2 3">JCM 18415</strain>
    </source>
</reference>
<sequence>MLESTRLAYLEAMGVVGWVPRQPLANAAWRLPPLMPEWEDEPDAHTQAPESSLPEQRIVIRPGPQSTGNNAGSAVEQIRARIAGADTPRQQAQPAPAAGAPAPSREEPVKAEPLESFYLQLWQAGSCALLLEVHEPGLESASPELNLLRDIVRAVQLPPPAFVADFRWPLSRNPQLDRSAPAASRALQVFMQGRLEGRQADSVGCFGRFPQLLLGPDLLGEGQQPEGEQMLEALPPAWFAPTLEQLLGEPRYKARLWSQLQRIMHRWQGE</sequence>
<evidence type="ECO:0000313" key="3">
    <source>
        <dbReference type="Proteomes" id="UP000242815"/>
    </source>
</evidence>
<evidence type="ECO:0000256" key="1">
    <source>
        <dbReference type="SAM" id="MobiDB-lite"/>
    </source>
</evidence>
<protein>
    <recommendedName>
        <fullName evidence="4">Energy transducer TonB</fullName>
    </recommendedName>
</protein>
<name>A0A1I5ZG60_9GAMM</name>
<dbReference type="Proteomes" id="UP000242815">
    <property type="component" value="Unassembled WGS sequence"/>
</dbReference>
<dbReference type="OrthoDB" id="7028983at2"/>
<evidence type="ECO:0008006" key="4">
    <source>
        <dbReference type="Google" id="ProtNLM"/>
    </source>
</evidence>